<dbReference type="RefSeq" id="WP_013489647.1">
    <property type="nucleotide sequence ID" value="NC_014829.1"/>
</dbReference>
<dbReference type="STRING" id="649639.Bcell_3071"/>
<dbReference type="EMBL" id="CP002394">
    <property type="protein sequence ID" value="ADU31316.1"/>
    <property type="molecule type" value="Genomic_DNA"/>
</dbReference>
<dbReference type="KEGG" id="bco:Bcell_3071"/>
<evidence type="ECO:0008006" key="5">
    <source>
        <dbReference type="Google" id="ProtNLM"/>
    </source>
</evidence>
<keyword evidence="2" id="KW-0812">Transmembrane</keyword>
<evidence type="ECO:0000313" key="4">
    <source>
        <dbReference type="Proteomes" id="UP000001401"/>
    </source>
</evidence>
<dbReference type="HOGENOM" id="CLU_201582_1_0_9"/>
<keyword evidence="1" id="KW-0175">Coiled coil</keyword>
<keyword evidence="2" id="KW-1133">Transmembrane helix</keyword>
<evidence type="ECO:0000256" key="1">
    <source>
        <dbReference type="SAM" id="Coils"/>
    </source>
</evidence>
<feature type="transmembrane region" description="Helical" evidence="2">
    <location>
        <begin position="6"/>
        <end position="22"/>
    </location>
</feature>
<accession>E6TYY1</accession>
<dbReference type="AlphaFoldDB" id="E6TYY1"/>
<keyword evidence="4" id="KW-1185">Reference proteome</keyword>
<evidence type="ECO:0000313" key="3">
    <source>
        <dbReference type="EMBL" id="ADU31316.1"/>
    </source>
</evidence>
<feature type="coiled-coil region" evidence="1">
    <location>
        <begin position="39"/>
        <end position="66"/>
    </location>
</feature>
<dbReference type="Proteomes" id="UP000001401">
    <property type="component" value="Chromosome"/>
</dbReference>
<dbReference type="eggNOG" id="ENOG5030CYY">
    <property type="taxonomic scope" value="Bacteria"/>
</dbReference>
<evidence type="ECO:0000256" key="2">
    <source>
        <dbReference type="SAM" id="Phobius"/>
    </source>
</evidence>
<protein>
    <recommendedName>
        <fullName evidence="5">DUF2933 domain-containing protein</fullName>
    </recommendedName>
</protein>
<reference evidence="3 4" key="1">
    <citation type="submission" date="2010-12" db="EMBL/GenBank/DDBJ databases">
        <title>Complete sequence of Bacillus cellulosilyticus DSM 2522.</title>
        <authorList>
            <consortium name="US DOE Joint Genome Institute"/>
            <person name="Lucas S."/>
            <person name="Copeland A."/>
            <person name="Lapidus A."/>
            <person name="Cheng J.-F."/>
            <person name="Bruce D."/>
            <person name="Goodwin L."/>
            <person name="Pitluck S."/>
            <person name="Chertkov O."/>
            <person name="Detter J.C."/>
            <person name="Han C."/>
            <person name="Tapia R."/>
            <person name="Land M."/>
            <person name="Hauser L."/>
            <person name="Jeffries C."/>
            <person name="Kyrpides N."/>
            <person name="Ivanova N."/>
            <person name="Mikhailova N."/>
            <person name="Brumm P."/>
            <person name="Mead D."/>
            <person name="Woyke T."/>
        </authorList>
    </citation>
    <scope>NUCLEOTIDE SEQUENCE [LARGE SCALE GENOMIC DNA]</scope>
    <source>
        <strain evidence="4">ATCC 21833 / DSM 2522 / FERM P-1141 / JCM 9156 / N-4</strain>
    </source>
</reference>
<keyword evidence="2" id="KW-0472">Membrane</keyword>
<gene>
    <name evidence="3" type="ordered locus">Bcell_3071</name>
</gene>
<organism evidence="3 4">
    <name type="scientific">Evansella cellulosilytica (strain ATCC 21833 / DSM 2522 / FERM P-1141 / JCM 9156 / N-4)</name>
    <name type="common">Bacillus cellulosilyticus</name>
    <dbReference type="NCBI Taxonomy" id="649639"/>
    <lineage>
        <taxon>Bacteria</taxon>
        <taxon>Bacillati</taxon>
        <taxon>Bacillota</taxon>
        <taxon>Bacilli</taxon>
        <taxon>Bacillales</taxon>
        <taxon>Bacillaceae</taxon>
        <taxon>Evansella</taxon>
    </lineage>
</organism>
<name>E6TYY1_EVAC2</name>
<sequence precursor="true">MDFSYLALLLCPLMLIAMFFIIKSMNSNNNQSQGNNSNVTEMKKNIGKLMEQNEKLVKEIESLKRYR</sequence>
<proteinExistence type="predicted"/>